<dbReference type="Gene3D" id="1.10.10.60">
    <property type="entry name" value="Homeodomain-like"/>
    <property type="match status" value="3"/>
</dbReference>
<protein>
    <submittedName>
        <fullName evidence="7">MYB transcription factor 2</fullName>
    </submittedName>
</protein>
<dbReference type="SMART" id="SM00717">
    <property type="entry name" value="SANT"/>
    <property type="match status" value="3"/>
</dbReference>
<proteinExistence type="evidence at transcript level"/>
<reference evidence="7" key="1">
    <citation type="journal article" date="2015" name="BMC Plant Biol.">
        <title>Large-scale transcriptional profiling of lignified tissues in Tectona grandis.</title>
        <authorList>
            <person name="Galeano E."/>
            <person name="Vasconcelos T.S."/>
            <person name="Vidal M."/>
            <person name="Mejia-Guerra M.K."/>
            <person name="Carrer H."/>
        </authorList>
    </citation>
    <scope>NUCLEOTIDE SEQUENCE</scope>
</reference>
<sequence>MLAGLRFSFSFFLFNFRELLLNTFSHAIYSYYLSYCLCRRTSGPRFCSPRQWTAEEDETLRMAVQCFEGRKWKKIAECLNDRTVLQCLLRWKRVLHPDLVKGPWSKEEDGVLIELVNKYGLKRWSTIASNLPGRRGMQCQARWYNHLKPNIEKGAWTEAEELALIRAHQSYGNKWAELTKFFPGRDENAIKTHWNSSVEEKLDMYLASGLLPKFQGLSLLSCPSHPAASSSSKAQQSSADNSVVKGGIEVEEAFECSQGLNIASSDAWTLQK</sequence>
<comment type="subcellular location">
    <subcellularLocation>
        <location evidence="1">Nucleus</location>
    </subcellularLocation>
</comment>
<keyword evidence="4" id="KW-0539">Nucleus</keyword>
<dbReference type="InterPro" id="IPR001005">
    <property type="entry name" value="SANT/Myb"/>
</dbReference>
<dbReference type="GO" id="GO:0005634">
    <property type="term" value="C:nucleus"/>
    <property type="evidence" value="ECO:0007669"/>
    <property type="project" value="UniProtKB-SubCell"/>
</dbReference>
<name>A0A0K1ETV5_TECGR</name>
<dbReference type="PROSITE" id="PS51294">
    <property type="entry name" value="HTH_MYB"/>
    <property type="match status" value="3"/>
</dbReference>
<evidence type="ECO:0000256" key="4">
    <source>
        <dbReference type="ARBA" id="ARBA00023242"/>
    </source>
</evidence>
<evidence type="ECO:0000256" key="1">
    <source>
        <dbReference type="ARBA" id="ARBA00004123"/>
    </source>
</evidence>
<accession>A0A0K1ETV5</accession>
<keyword evidence="2" id="KW-0677">Repeat</keyword>
<gene>
    <name evidence="7" type="primary">MYB2</name>
</gene>
<feature type="domain" description="HTH myb-type" evidence="6">
    <location>
        <begin position="153"/>
        <end position="202"/>
    </location>
</feature>
<evidence type="ECO:0000259" key="5">
    <source>
        <dbReference type="PROSITE" id="PS50090"/>
    </source>
</evidence>
<dbReference type="CDD" id="cd00167">
    <property type="entry name" value="SANT"/>
    <property type="match status" value="3"/>
</dbReference>
<dbReference type="PROSITE" id="PS50090">
    <property type="entry name" value="MYB_LIKE"/>
    <property type="match status" value="3"/>
</dbReference>
<dbReference type="SUPFAM" id="SSF46689">
    <property type="entry name" value="Homeodomain-like"/>
    <property type="match status" value="2"/>
</dbReference>
<feature type="domain" description="Myb-like" evidence="5">
    <location>
        <begin position="52"/>
        <end position="95"/>
    </location>
</feature>
<feature type="domain" description="HTH myb-type" evidence="6">
    <location>
        <begin position="50"/>
        <end position="95"/>
    </location>
</feature>
<feature type="domain" description="Myb-like" evidence="5">
    <location>
        <begin position="148"/>
        <end position="198"/>
    </location>
</feature>
<dbReference type="AlphaFoldDB" id="A0A0K1ETV5"/>
<evidence type="ECO:0000256" key="3">
    <source>
        <dbReference type="ARBA" id="ARBA00023125"/>
    </source>
</evidence>
<dbReference type="InterPro" id="IPR009057">
    <property type="entry name" value="Homeodomain-like_sf"/>
</dbReference>
<evidence type="ECO:0000259" key="6">
    <source>
        <dbReference type="PROSITE" id="PS51294"/>
    </source>
</evidence>
<keyword evidence="3" id="KW-0238">DNA-binding</keyword>
<dbReference type="InterPro" id="IPR050560">
    <property type="entry name" value="MYB_TF"/>
</dbReference>
<dbReference type="PANTHER" id="PTHR45614:SF266">
    <property type="entry name" value="TRANSCRIPTION FACTOR MYB3R-4"/>
    <property type="match status" value="1"/>
</dbReference>
<dbReference type="FunFam" id="1.10.10.60:FF:000010">
    <property type="entry name" value="Transcriptional activator Myb isoform A"/>
    <property type="match status" value="1"/>
</dbReference>
<dbReference type="GO" id="GO:0000981">
    <property type="term" value="F:DNA-binding transcription factor activity, RNA polymerase II-specific"/>
    <property type="evidence" value="ECO:0007669"/>
    <property type="project" value="TreeGrafter"/>
</dbReference>
<dbReference type="InterPro" id="IPR017930">
    <property type="entry name" value="Myb_dom"/>
</dbReference>
<dbReference type="PANTHER" id="PTHR45614">
    <property type="entry name" value="MYB PROTEIN-RELATED"/>
    <property type="match status" value="1"/>
</dbReference>
<feature type="domain" description="Myb-like" evidence="5">
    <location>
        <begin position="96"/>
        <end position="147"/>
    </location>
</feature>
<evidence type="ECO:0000313" key="7">
    <source>
        <dbReference type="EMBL" id="AKT44360.1"/>
    </source>
</evidence>
<feature type="domain" description="HTH myb-type" evidence="6">
    <location>
        <begin position="96"/>
        <end position="151"/>
    </location>
</feature>
<dbReference type="Pfam" id="PF13921">
    <property type="entry name" value="Myb_DNA-bind_6"/>
    <property type="match status" value="1"/>
</dbReference>
<organism evidence="7">
    <name type="scientific">Tectona grandis</name>
    <name type="common">Teak</name>
    <dbReference type="NCBI Taxonomy" id="41396"/>
    <lineage>
        <taxon>Eukaryota</taxon>
        <taxon>Viridiplantae</taxon>
        <taxon>Streptophyta</taxon>
        <taxon>Embryophyta</taxon>
        <taxon>Tracheophyta</taxon>
        <taxon>Spermatophyta</taxon>
        <taxon>Magnoliopsida</taxon>
        <taxon>eudicotyledons</taxon>
        <taxon>Gunneridae</taxon>
        <taxon>Pentapetalae</taxon>
        <taxon>asterids</taxon>
        <taxon>lamiids</taxon>
        <taxon>Lamiales</taxon>
        <taxon>Lamiaceae</taxon>
        <taxon>Tectonoideae</taxon>
        <taxon>Tectona</taxon>
    </lineage>
</organism>
<dbReference type="GO" id="GO:0000978">
    <property type="term" value="F:RNA polymerase II cis-regulatory region sequence-specific DNA binding"/>
    <property type="evidence" value="ECO:0007669"/>
    <property type="project" value="TreeGrafter"/>
</dbReference>
<evidence type="ECO:0000256" key="2">
    <source>
        <dbReference type="ARBA" id="ARBA00022737"/>
    </source>
</evidence>
<dbReference type="EMBL" id="KR092429">
    <property type="protein sequence ID" value="AKT44360.1"/>
    <property type="molecule type" value="mRNA"/>
</dbReference>
<dbReference type="Pfam" id="PF00249">
    <property type="entry name" value="Myb_DNA-binding"/>
    <property type="match status" value="1"/>
</dbReference>